<dbReference type="AlphaFoldDB" id="A0A518GHQ9"/>
<sequence>MRARKSKKTAEKKDRFARQKLLAIPILLCGLAYVLFGMSGDDDNTETAYIPPTSQRKVAVEQATGSESATAVADRKGWPEVDLATLIGESPLVNYTVIRDDQQLVTTGAQTGAATRDNPLEGDSAEGDSAQRWRNALLETPVSYVFESGDRKVVMLGDQLLEKGQMLSPSVKVEDIQHGKLILSVERGEGFDEARRNQID</sequence>
<proteinExistence type="predicted"/>
<keyword evidence="3" id="KW-1185">Reference proteome</keyword>
<evidence type="ECO:0000256" key="1">
    <source>
        <dbReference type="SAM" id="Phobius"/>
    </source>
</evidence>
<name>A0A518GHQ9_9BACT</name>
<reference evidence="2 3" key="1">
    <citation type="submission" date="2019-02" db="EMBL/GenBank/DDBJ databases">
        <title>Deep-cultivation of Planctomycetes and their phenomic and genomic characterization uncovers novel biology.</title>
        <authorList>
            <person name="Wiegand S."/>
            <person name="Jogler M."/>
            <person name="Boedeker C."/>
            <person name="Pinto D."/>
            <person name="Vollmers J."/>
            <person name="Rivas-Marin E."/>
            <person name="Kohn T."/>
            <person name="Peeters S.H."/>
            <person name="Heuer A."/>
            <person name="Rast P."/>
            <person name="Oberbeckmann S."/>
            <person name="Bunk B."/>
            <person name="Jeske O."/>
            <person name="Meyerdierks A."/>
            <person name="Storesund J.E."/>
            <person name="Kallscheuer N."/>
            <person name="Luecker S."/>
            <person name="Lage O.M."/>
            <person name="Pohl T."/>
            <person name="Merkel B.J."/>
            <person name="Hornburger P."/>
            <person name="Mueller R.-W."/>
            <person name="Bruemmer F."/>
            <person name="Labrenz M."/>
            <person name="Spormann A.M."/>
            <person name="Op den Camp H."/>
            <person name="Overmann J."/>
            <person name="Amann R."/>
            <person name="Jetten M.S.M."/>
            <person name="Mascher T."/>
            <person name="Medema M.H."/>
            <person name="Devos D.P."/>
            <person name="Kaster A.-K."/>
            <person name="Ovreas L."/>
            <person name="Rohde M."/>
            <person name="Galperin M.Y."/>
            <person name="Jogler C."/>
        </authorList>
    </citation>
    <scope>NUCLEOTIDE SEQUENCE [LARGE SCALE GENOMIC DNA]</scope>
    <source>
        <strain evidence="2 3">Q31a</strain>
    </source>
</reference>
<dbReference type="EMBL" id="CP036298">
    <property type="protein sequence ID" value="QDV28124.1"/>
    <property type="molecule type" value="Genomic_DNA"/>
</dbReference>
<accession>A0A518GHQ9</accession>
<organism evidence="2 3">
    <name type="scientific">Aureliella helgolandensis</name>
    <dbReference type="NCBI Taxonomy" id="2527968"/>
    <lineage>
        <taxon>Bacteria</taxon>
        <taxon>Pseudomonadati</taxon>
        <taxon>Planctomycetota</taxon>
        <taxon>Planctomycetia</taxon>
        <taxon>Pirellulales</taxon>
        <taxon>Pirellulaceae</taxon>
        <taxon>Aureliella</taxon>
    </lineage>
</organism>
<evidence type="ECO:0000313" key="3">
    <source>
        <dbReference type="Proteomes" id="UP000318017"/>
    </source>
</evidence>
<gene>
    <name evidence="2" type="ORF">Q31a_65190</name>
</gene>
<keyword evidence="1" id="KW-0472">Membrane</keyword>
<keyword evidence="1" id="KW-0812">Transmembrane</keyword>
<dbReference type="RefSeq" id="WP_145086590.1">
    <property type="nucleotide sequence ID" value="NZ_CP036298.1"/>
</dbReference>
<protein>
    <submittedName>
        <fullName evidence="2">Uncharacterized protein</fullName>
    </submittedName>
</protein>
<dbReference type="KEGG" id="ahel:Q31a_65190"/>
<feature type="transmembrane region" description="Helical" evidence="1">
    <location>
        <begin position="21"/>
        <end position="40"/>
    </location>
</feature>
<keyword evidence="1" id="KW-1133">Transmembrane helix</keyword>
<dbReference type="Proteomes" id="UP000318017">
    <property type="component" value="Chromosome"/>
</dbReference>
<evidence type="ECO:0000313" key="2">
    <source>
        <dbReference type="EMBL" id="QDV28124.1"/>
    </source>
</evidence>